<comment type="caution">
    <text evidence="2">The sequence shown here is derived from an EMBL/GenBank/DDBJ whole genome shotgun (WGS) entry which is preliminary data.</text>
</comment>
<sequence>MMREFPYLLQIWLLPHIRPFCSSHPFSYLTDERSLIERLIPAFRLPERNFSEWRHFLEELTPTQFLWAARWNPGGPMIMGCPEIIGIPLLSHLGSTLVFPNRAIRQLGASFAPDRFLRVREFRRLWETRITQELYFPEHPTDEERAFSATSAYVAQFYSSDSIPVRRTQTVPIPRTPLAVTLEAKCFAQVAMRAELQSIREERDGLRGELMDARSEVANYRELQRELAQTRGKAANLDREIAS</sequence>
<reference evidence="2 3" key="1">
    <citation type="submission" date="2017-11" db="EMBL/GenBank/DDBJ databases">
        <title>De-novo sequencing of pomegranate (Punica granatum L.) genome.</title>
        <authorList>
            <person name="Akparov Z."/>
            <person name="Amiraslanov A."/>
            <person name="Hajiyeva S."/>
            <person name="Abbasov M."/>
            <person name="Kaur K."/>
            <person name="Hamwieh A."/>
            <person name="Solovyev V."/>
            <person name="Salamov A."/>
            <person name="Braich B."/>
            <person name="Kosarev P."/>
            <person name="Mahmoud A."/>
            <person name="Hajiyev E."/>
            <person name="Babayeva S."/>
            <person name="Izzatullayeva V."/>
            <person name="Mammadov A."/>
            <person name="Mammadov A."/>
            <person name="Sharifova S."/>
            <person name="Ojaghi J."/>
            <person name="Eynullazada K."/>
            <person name="Bayramov B."/>
            <person name="Abdulazimova A."/>
            <person name="Shahmuradov I."/>
        </authorList>
    </citation>
    <scope>NUCLEOTIDE SEQUENCE [LARGE SCALE GENOMIC DNA]</scope>
    <source>
        <strain evidence="3">cv. AG2017</strain>
        <tissue evidence="2">Leaf</tissue>
    </source>
</reference>
<proteinExistence type="predicted"/>
<dbReference type="EMBL" id="PGOL01001107">
    <property type="protein sequence ID" value="PKI60838.1"/>
    <property type="molecule type" value="Genomic_DNA"/>
</dbReference>
<evidence type="ECO:0000256" key="1">
    <source>
        <dbReference type="SAM" id="Coils"/>
    </source>
</evidence>
<evidence type="ECO:0000313" key="3">
    <source>
        <dbReference type="Proteomes" id="UP000233551"/>
    </source>
</evidence>
<accession>A0A2I0JWZ6</accession>
<keyword evidence="1" id="KW-0175">Coiled coil</keyword>
<feature type="coiled-coil region" evidence="1">
    <location>
        <begin position="196"/>
        <end position="240"/>
    </location>
</feature>
<keyword evidence="3" id="KW-1185">Reference proteome</keyword>
<name>A0A2I0JWZ6_PUNGR</name>
<organism evidence="2 3">
    <name type="scientific">Punica granatum</name>
    <name type="common">Pomegranate</name>
    <dbReference type="NCBI Taxonomy" id="22663"/>
    <lineage>
        <taxon>Eukaryota</taxon>
        <taxon>Viridiplantae</taxon>
        <taxon>Streptophyta</taxon>
        <taxon>Embryophyta</taxon>
        <taxon>Tracheophyta</taxon>
        <taxon>Spermatophyta</taxon>
        <taxon>Magnoliopsida</taxon>
        <taxon>eudicotyledons</taxon>
        <taxon>Gunneridae</taxon>
        <taxon>Pentapetalae</taxon>
        <taxon>rosids</taxon>
        <taxon>malvids</taxon>
        <taxon>Myrtales</taxon>
        <taxon>Lythraceae</taxon>
        <taxon>Punica</taxon>
    </lineage>
</organism>
<gene>
    <name evidence="2" type="ORF">CRG98_018769</name>
</gene>
<evidence type="ECO:0000313" key="2">
    <source>
        <dbReference type="EMBL" id="PKI60838.1"/>
    </source>
</evidence>
<dbReference type="AlphaFoldDB" id="A0A2I0JWZ6"/>
<dbReference type="Proteomes" id="UP000233551">
    <property type="component" value="Unassembled WGS sequence"/>
</dbReference>
<protein>
    <submittedName>
        <fullName evidence="2">Uncharacterized protein</fullName>
    </submittedName>
</protein>